<dbReference type="SMART" id="SM00418">
    <property type="entry name" value="HTH_ARSR"/>
    <property type="match status" value="1"/>
</dbReference>
<dbReference type="InterPro" id="IPR036388">
    <property type="entry name" value="WH-like_DNA-bd_sf"/>
</dbReference>
<dbReference type="Gene3D" id="1.10.10.10">
    <property type="entry name" value="Winged helix-like DNA-binding domain superfamily/Winged helix DNA-binding domain"/>
    <property type="match status" value="1"/>
</dbReference>
<keyword evidence="3" id="KW-1185">Reference proteome</keyword>
<dbReference type="EMBL" id="BAAATR010000065">
    <property type="protein sequence ID" value="GAA2278972.1"/>
    <property type="molecule type" value="Genomic_DNA"/>
</dbReference>
<dbReference type="InterPro" id="IPR001845">
    <property type="entry name" value="HTH_ArsR_DNA-bd_dom"/>
</dbReference>
<evidence type="ECO:0000313" key="3">
    <source>
        <dbReference type="Proteomes" id="UP001500305"/>
    </source>
</evidence>
<dbReference type="Pfam" id="PF12840">
    <property type="entry name" value="HTH_20"/>
    <property type="match status" value="1"/>
</dbReference>
<accession>A0ABN3EZU1</accession>
<evidence type="ECO:0000313" key="2">
    <source>
        <dbReference type="EMBL" id="GAA2278972.1"/>
    </source>
</evidence>
<comment type="caution">
    <text evidence="2">The sequence shown here is derived from an EMBL/GenBank/DDBJ whole genome shotgun (WGS) entry which is preliminary data.</text>
</comment>
<organism evidence="2 3">
    <name type="scientific">Kitasatospora cystarginea</name>
    <dbReference type="NCBI Taxonomy" id="58350"/>
    <lineage>
        <taxon>Bacteria</taxon>
        <taxon>Bacillati</taxon>
        <taxon>Actinomycetota</taxon>
        <taxon>Actinomycetes</taxon>
        <taxon>Kitasatosporales</taxon>
        <taxon>Streptomycetaceae</taxon>
        <taxon>Kitasatospora</taxon>
    </lineage>
</organism>
<name>A0ABN3EZU1_9ACTN</name>
<feature type="domain" description="HTH arsR-type" evidence="1">
    <location>
        <begin position="5"/>
        <end position="87"/>
    </location>
</feature>
<dbReference type="Gene3D" id="6.10.140.2180">
    <property type="match status" value="1"/>
</dbReference>
<dbReference type="InterPro" id="IPR011991">
    <property type="entry name" value="ArsR-like_HTH"/>
</dbReference>
<dbReference type="RefSeq" id="WP_344641155.1">
    <property type="nucleotide sequence ID" value="NZ_BAAATR010000065.1"/>
</dbReference>
<proteinExistence type="predicted"/>
<gene>
    <name evidence="2" type="ORF">GCM10010430_76240</name>
</gene>
<dbReference type="InterPro" id="IPR036390">
    <property type="entry name" value="WH_DNA-bd_sf"/>
</dbReference>
<reference evidence="2 3" key="1">
    <citation type="journal article" date="2019" name="Int. J. Syst. Evol. Microbiol.">
        <title>The Global Catalogue of Microorganisms (GCM) 10K type strain sequencing project: providing services to taxonomists for standard genome sequencing and annotation.</title>
        <authorList>
            <consortium name="The Broad Institute Genomics Platform"/>
            <consortium name="The Broad Institute Genome Sequencing Center for Infectious Disease"/>
            <person name="Wu L."/>
            <person name="Ma J."/>
        </authorList>
    </citation>
    <scope>NUCLEOTIDE SEQUENCE [LARGE SCALE GENOMIC DNA]</scope>
    <source>
        <strain evidence="2 3">JCM 7356</strain>
    </source>
</reference>
<sequence length="185" mass="20784">MDSLRLFAHPIRLRIVHAMGGGRLLTTAQLCARIPEASKATVYRHIDLLVSGGILEVAEEHRVRGAVERHYRLCQDRAVIGVEELRTLTPEDHRQAFTTAMTALLAEFNAYLDREETDPVADQVGYRQHALWLSPAELAELIVELRAAIAPRLANSPRPERAQYLLSPIHFPVEASRSRPGDRQP</sequence>
<protein>
    <submittedName>
        <fullName evidence="2">Helix-turn-helix domain-containing protein</fullName>
    </submittedName>
</protein>
<dbReference type="SUPFAM" id="SSF46785">
    <property type="entry name" value="Winged helix' DNA-binding domain"/>
    <property type="match status" value="1"/>
</dbReference>
<evidence type="ECO:0000259" key="1">
    <source>
        <dbReference type="SMART" id="SM00418"/>
    </source>
</evidence>
<dbReference type="CDD" id="cd00090">
    <property type="entry name" value="HTH_ARSR"/>
    <property type="match status" value="1"/>
</dbReference>
<dbReference type="Proteomes" id="UP001500305">
    <property type="component" value="Unassembled WGS sequence"/>
</dbReference>